<keyword evidence="3" id="KW-1185">Reference proteome</keyword>
<dbReference type="CDD" id="cd03454">
    <property type="entry name" value="YdeM"/>
    <property type="match status" value="1"/>
</dbReference>
<dbReference type="PANTHER" id="PTHR43664:SF1">
    <property type="entry name" value="BETA-METHYLMALYL-COA DEHYDRATASE"/>
    <property type="match status" value="1"/>
</dbReference>
<dbReference type="PANTHER" id="PTHR43664">
    <property type="entry name" value="MONOAMINE OXIDASE-RELATED"/>
    <property type="match status" value="1"/>
</dbReference>
<dbReference type="InterPro" id="IPR052342">
    <property type="entry name" value="MCH/BMMD"/>
</dbReference>
<dbReference type="InterPro" id="IPR029069">
    <property type="entry name" value="HotDog_dom_sf"/>
</dbReference>
<dbReference type="STRING" id="65735.SAMN04488075_0091"/>
<accession>A0A1H6NEA0</accession>
<dbReference type="Gene3D" id="3.10.129.10">
    <property type="entry name" value="Hotdog Thioesterase"/>
    <property type="match status" value="1"/>
</dbReference>
<proteinExistence type="predicted"/>
<reference evidence="3" key="1">
    <citation type="submission" date="2016-10" db="EMBL/GenBank/DDBJ databases">
        <authorList>
            <person name="Varghese N."/>
            <person name="Submissions S."/>
        </authorList>
    </citation>
    <scope>NUCLEOTIDE SEQUENCE [LARGE SCALE GENOMIC DNA]</scope>
    <source>
        <strain evidence="3">DSM 11593</strain>
    </source>
</reference>
<dbReference type="Pfam" id="PF01575">
    <property type="entry name" value="MaoC_dehydratas"/>
    <property type="match status" value="1"/>
</dbReference>
<dbReference type="SUPFAM" id="SSF54637">
    <property type="entry name" value="Thioesterase/thiol ester dehydrase-isomerase"/>
    <property type="match status" value="1"/>
</dbReference>
<dbReference type="EMBL" id="FNXG01000015">
    <property type="protein sequence ID" value="SEI13461.1"/>
    <property type="molecule type" value="Genomic_DNA"/>
</dbReference>
<evidence type="ECO:0000313" key="2">
    <source>
        <dbReference type="EMBL" id="SEI13461.1"/>
    </source>
</evidence>
<dbReference type="Proteomes" id="UP000199125">
    <property type="component" value="Unassembled WGS sequence"/>
</dbReference>
<evidence type="ECO:0000259" key="1">
    <source>
        <dbReference type="Pfam" id="PF01575"/>
    </source>
</evidence>
<feature type="domain" description="MaoC-like" evidence="1">
    <location>
        <begin position="21"/>
        <end position="123"/>
    </location>
</feature>
<protein>
    <submittedName>
        <fullName evidence="2">Acyl dehydratase</fullName>
    </submittedName>
</protein>
<dbReference type="AlphaFoldDB" id="A0A1H6NEA0"/>
<dbReference type="InterPro" id="IPR002539">
    <property type="entry name" value="MaoC-like_dom"/>
</dbReference>
<dbReference type="OrthoDB" id="9797938at2"/>
<name>A0A1H6NEA0_9RHOB</name>
<organism evidence="2 3">
    <name type="scientific">Paracoccus alkenifer</name>
    <dbReference type="NCBI Taxonomy" id="65735"/>
    <lineage>
        <taxon>Bacteria</taxon>
        <taxon>Pseudomonadati</taxon>
        <taxon>Pseudomonadota</taxon>
        <taxon>Alphaproteobacteria</taxon>
        <taxon>Rhodobacterales</taxon>
        <taxon>Paracoccaceae</taxon>
        <taxon>Paracoccus</taxon>
    </lineage>
</organism>
<gene>
    <name evidence="2" type="ORF">SAMN04488075_0091</name>
</gene>
<dbReference type="RefSeq" id="WP_090849222.1">
    <property type="nucleotide sequence ID" value="NZ_FNXG01000015.1"/>
</dbReference>
<sequence>MASGSGFNLPAADRWFEHYRIGDRYRFGPIEVTEREIIEFARRYDPQSFHIDPHAAAAGPYGQVIASGWMTAALMMRLLVDEFLPSRAGLAAPGCDELRWLHPVGPGDRLWLRVEVLSARVSKSKPDRGIVSFRMEGENQDGVTVYSCVATGIYLCRPAVA</sequence>
<evidence type="ECO:0000313" key="3">
    <source>
        <dbReference type="Proteomes" id="UP000199125"/>
    </source>
</evidence>